<evidence type="ECO:0000256" key="2">
    <source>
        <dbReference type="ARBA" id="ARBA00007331"/>
    </source>
</evidence>
<comment type="similarity">
    <text evidence="2">Belongs to the eukaryotic/archaeal RNase P protein component 3 family.</text>
</comment>
<dbReference type="InterPro" id="IPR002738">
    <property type="entry name" value="RNase_P_p30"/>
</dbReference>
<comment type="subcellular location">
    <subcellularLocation>
        <location evidence="1">Nucleus</location>
    </subcellularLocation>
</comment>
<protein>
    <submittedName>
        <fullName evidence="5">Uncharacterized protein</fullName>
    </submittedName>
</protein>
<dbReference type="SUPFAM" id="SSF89550">
    <property type="entry name" value="PHP domain-like"/>
    <property type="match status" value="1"/>
</dbReference>
<keyword evidence="6" id="KW-1185">Reference proteome</keyword>
<dbReference type="STRING" id="2769.R7QDR8"/>
<dbReference type="Pfam" id="PF01876">
    <property type="entry name" value="RNase_P_p30"/>
    <property type="match status" value="1"/>
</dbReference>
<dbReference type="GO" id="GO:0008033">
    <property type="term" value="P:tRNA processing"/>
    <property type="evidence" value="ECO:0007669"/>
    <property type="project" value="UniProtKB-KW"/>
</dbReference>
<evidence type="ECO:0000313" key="5">
    <source>
        <dbReference type="EMBL" id="CDF36234.1"/>
    </source>
</evidence>
<gene>
    <name evidence="5" type="ORF">CHC_T00004542001</name>
</gene>
<dbReference type="PANTHER" id="PTHR13031:SF0">
    <property type="entry name" value="RIBONUCLEASE P PROTEIN SUBUNIT P30"/>
    <property type="match status" value="1"/>
</dbReference>
<dbReference type="AlphaFoldDB" id="R7QDR8"/>
<dbReference type="InterPro" id="IPR016195">
    <property type="entry name" value="Pol/histidinol_Pase-like"/>
</dbReference>
<dbReference type="PhylomeDB" id="R7QDR8"/>
<evidence type="ECO:0000256" key="3">
    <source>
        <dbReference type="ARBA" id="ARBA00022694"/>
    </source>
</evidence>
<dbReference type="Gene3D" id="3.20.20.140">
    <property type="entry name" value="Metal-dependent hydrolases"/>
    <property type="match status" value="1"/>
</dbReference>
<evidence type="ECO:0000313" key="6">
    <source>
        <dbReference type="Proteomes" id="UP000012073"/>
    </source>
</evidence>
<dbReference type="PANTHER" id="PTHR13031">
    <property type="entry name" value="RIBONUCLEASE P SUBUNIT P30"/>
    <property type="match status" value="1"/>
</dbReference>
<keyword evidence="3" id="KW-0819">tRNA processing</keyword>
<dbReference type="GO" id="GO:0005655">
    <property type="term" value="C:nucleolar ribonuclease P complex"/>
    <property type="evidence" value="ECO:0007669"/>
    <property type="project" value="TreeGrafter"/>
</dbReference>
<dbReference type="GO" id="GO:0003723">
    <property type="term" value="F:RNA binding"/>
    <property type="evidence" value="ECO:0007669"/>
    <property type="project" value="TreeGrafter"/>
</dbReference>
<dbReference type="Gramene" id="CDF36234">
    <property type="protein sequence ID" value="CDF36234"/>
    <property type="gene ID" value="CHC_T00004542001"/>
</dbReference>
<sequence length="176" mass="19033">MGRSRGAFFGSGSSSGVPSEAAANTRCCREGMALARLCNSDTRDECMAGFLTFCDGMVFTQGIVFEIAYAAGLRDVNSRRFLIANAGAICRATRGKHLIMSSGARSEMELRGPQDIINLGILFDIPQEHSHNAVKKVAGEAVAHGNIRSQTYKGIVRVEKLEKEETGAEQVEEMEL</sequence>
<proteinExistence type="inferred from homology"/>
<dbReference type="EMBL" id="HG001768">
    <property type="protein sequence ID" value="CDF36234.1"/>
    <property type="molecule type" value="Genomic_DNA"/>
</dbReference>
<feature type="region of interest" description="Disordered" evidence="4">
    <location>
        <begin position="1"/>
        <end position="20"/>
    </location>
</feature>
<name>R7QDR8_CHOCR</name>
<evidence type="ECO:0000256" key="4">
    <source>
        <dbReference type="SAM" id="MobiDB-lite"/>
    </source>
</evidence>
<dbReference type="Proteomes" id="UP000012073">
    <property type="component" value="Unassembled WGS sequence"/>
</dbReference>
<accession>R7QDR8</accession>
<feature type="compositionally biased region" description="Low complexity" evidence="4">
    <location>
        <begin position="1"/>
        <end position="16"/>
    </location>
</feature>
<dbReference type="RefSeq" id="XP_005716053.1">
    <property type="nucleotide sequence ID" value="XM_005715996.1"/>
</dbReference>
<dbReference type="GeneID" id="17323770"/>
<dbReference type="OrthoDB" id="17948at2759"/>
<organism evidence="5 6">
    <name type="scientific">Chondrus crispus</name>
    <name type="common">Carrageen Irish moss</name>
    <name type="synonym">Polymorpha crispa</name>
    <dbReference type="NCBI Taxonomy" id="2769"/>
    <lineage>
        <taxon>Eukaryota</taxon>
        <taxon>Rhodophyta</taxon>
        <taxon>Florideophyceae</taxon>
        <taxon>Rhodymeniophycidae</taxon>
        <taxon>Gigartinales</taxon>
        <taxon>Gigartinaceae</taxon>
        <taxon>Chondrus</taxon>
    </lineage>
</organism>
<evidence type="ECO:0000256" key="1">
    <source>
        <dbReference type="ARBA" id="ARBA00004123"/>
    </source>
</evidence>
<reference evidence="6" key="1">
    <citation type="journal article" date="2013" name="Proc. Natl. Acad. Sci. U.S.A.">
        <title>Genome structure and metabolic features in the red seaweed Chondrus crispus shed light on evolution of the Archaeplastida.</title>
        <authorList>
            <person name="Collen J."/>
            <person name="Porcel B."/>
            <person name="Carre W."/>
            <person name="Ball S.G."/>
            <person name="Chaparro C."/>
            <person name="Tonon T."/>
            <person name="Barbeyron T."/>
            <person name="Michel G."/>
            <person name="Noel B."/>
            <person name="Valentin K."/>
            <person name="Elias M."/>
            <person name="Artiguenave F."/>
            <person name="Arun A."/>
            <person name="Aury J.M."/>
            <person name="Barbosa-Neto J.F."/>
            <person name="Bothwell J.H."/>
            <person name="Bouget F.Y."/>
            <person name="Brillet L."/>
            <person name="Cabello-Hurtado F."/>
            <person name="Capella-Gutierrez S."/>
            <person name="Charrier B."/>
            <person name="Cladiere L."/>
            <person name="Cock J.M."/>
            <person name="Coelho S.M."/>
            <person name="Colleoni C."/>
            <person name="Czjzek M."/>
            <person name="Da Silva C."/>
            <person name="Delage L."/>
            <person name="Denoeud F."/>
            <person name="Deschamps P."/>
            <person name="Dittami S.M."/>
            <person name="Gabaldon T."/>
            <person name="Gachon C.M."/>
            <person name="Groisillier A."/>
            <person name="Herve C."/>
            <person name="Jabbari K."/>
            <person name="Katinka M."/>
            <person name="Kloareg B."/>
            <person name="Kowalczyk N."/>
            <person name="Labadie K."/>
            <person name="Leblanc C."/>
            <person name="Lopez P.J."/>
            <person name="McLachlan D.H."/>
            <person name="Meslet-Cladiere L."/>
            <person name="Moustafa A."/>
            <person name="Nehr Z."/>
            <person name="Nyvall Collen P."/>
            <person name="Panaud O."/>
            <person name="Partensky F."/>
            <person name="Poulain J."/>
            <person name="Rensing S.A."/>
            <person name="Rousvoal S."/>
            <person name="Samson G."/>
            <person name="Symeonidi A."/>
            <person name="Weissenbach J."/>
            <person name="Zambounis A."/>
            <person name="Wincker P."/>
            <person name="Boyen C."/>
        </authorList>
    </citation>
    <scope>NUCLEOTIDE SEQUENCE [LARGE SCALE GENOMIC DNA]</scope>
    <source>
        <strain evidence="6">cv. Stackhouse</strain>
    </source>
</reference>
<dbReference type="KEGG" id="ccp:CHC_T00004542001"/>